<evidence type="ECO:0000313" key="1">
    <source>
        <dbReference type="EMBL" id="KAK6543637.1"/>
    </source>
</evidence>
<evidence type="ECO:0000313" key="2">
    <source>
        <dbReference type="Proteomes" id="UP001365542"/>
    </source>
</evidence>
<keyword evidence="2" id="KW-1185">Reference proteome</keyword>
<gene>
    <name evidence="1" type="ORF">TWF694_000380</name>
</gene>
<evidence type="ECO:0008006" key="3">
    <source>
        <dbReference type="Google" id="ProtNLM"/>
    </source>
</evidence>
<dbReference type="Proteomes" id="UP001365542">
    <property type="component" value="Unassembled WGS sequence"/>
</dbReference>
<proteinExistence type="predicted"/>
<protein>
    <recommendedName>
        <fullName evidence="3">LAGLIDADG endonuclease</fullName>
    </recommendedName>
</protein>
<sequence>MSLSNVGYDHMDKLLTIPEKAYCVVIDTCTPEASKKANPCTITYFYDGASIGSIVGISNVYSVKAQTSRKRTGWTFFLRSNEYPLKSLRNQRSQYPNLFRGRAENLNEKPWKLFKELFLVSGIWGNKRLDHQPFEEARLRV</sequence>
<accession>A0AAV9XRT0</accession>
<dbReference type="AlphaFoldDB" id="A0AAV9XRT0"/>
<dbReference type="EMBL" id="JAVHJO010000001">
    <property type="protein sequence ID" value="KAK6543637.1"/>
    <property type="molecule type" value="Genomic_DNA"/>
</dbReference>
<name>A0AAV9XRT0_9PEZI</name>
<comment type="caution">
    <text evidence="1">The sequence shown here is derived from an EMBL/GenBank/DDBJ whole genome shotgun (WGS) entry which is preliminary data.</text>
</comment>
<organism evidence="1 2">
    <name type="scientific">Orbilia ellipsospora</name>
    <dbReference type="NCBI Taxonomy" id="2528407"/>
    <lineage>
        <taxon>Eukaryota</taxon>
        <taxon>Fungi</taxon>
        <taxon>Dikarya</taxon>
        <taxon>Ascomycota</taxon>
        <taxon>Pezizomycotina</taxon>
        <taxon>Orbiliomycetes</taxon>
        <taxon>Orbiliales</taxon>
        <taxon>Orbiliaceae</taxon>
        <taxon>Orbilia</taxon>
    </lineage>
</organism>
<reference evidence="1 2" key="1">
    <citation type="submission" date="2019-10" db="EMBL/GenBank/DDBJ databases">
        <authorList>
            <person name="Palmer J.M."/>
        </authorList>
    </citation>
    <scope>NUCLEOTIDE SEQUENCE [LARGE SCALE GENOMIC DNA]</scope>
    <source>
        <strain evidence="1 2">TWF694</strain>
    </source>
</reference>